<dbReference type="PROSITE" id="PS00428">
    <property type="entry name" value="FTSW_RODA_SPOVE"/>
    <property type="match status" value="1"/>
</dbReference>
<dbReference type="Proteomes" id="UP000634529">
    <property type="component" value="Unassembled WGS sequence"/>
</dbReference>
<feature type="transmembrane region" description="Helical" evidence="6">
    <location>
        <begin position="161"/>
        <end position="177"/>
    </location>
</feature>
<feature type="transmembrane region" description="Helical" evidence="6">
    <location>
        <begin position="71"/>
        <end position="89"/>
    </location>
</feature>
<feature type="transmembrane region" description="Helical" evidence="6">
    <location>
        <begin position="352"/>
        <end position="373"/>
    </location>
</feature>
<feature type="transmembrane region" description="Helical" evidence="6">
    <location>
        <begin position="319"/>
        <end position="340"/>
    </location>
</feature>
<dbReference type="InterPro" id="IPR018365">
    <property type="entry name" value="Cell_cycle_FtsW-rel_CS"/>
</dbReference>
<reference evidence="7 8" key="1">
    <citation type="submission" date="2020-09" db="EMBL/GenBank/DDBJ databases">
        <title>Paenibacillus sp. CAU 1523 isolated from sand of Haeundae Beach.</title>
        <authorList>
            <person name="Kim W."/>
        </authorList>
    </citation>
    <scope>NUCLEOTIDE SEQUENCE [LARGE SCALE GENOMIC DNA]</scope>
    <source>
        <strain evidence="7 8">CAU 1523</strain>
    </source>
</reference>
<dbReference type="PANTHER" id="PTHR30474">
    <property type="entry name" value="CELL CYCLE PROTEIN"/>
    <property type="match status" value="1"/>
</dbReference>
<feature type="transmembrane region" description="Helical" evidence="6">
    <location>
        <begin position="138"/>
        <end position="155"/>
    </location>
</feature>
<dbReference type="PANTHER" id="PTHR30474:SF1">
    <property type="entry name" value="PEPTIDOGLYCAN GLYCOSYLTRANSFERASE MRDB"/>
    <property type="match status" value="1"/>
</dbReference>
<dbReference type="InterPro" id="IPR001182">
    <property type="entry name" value="FtsW/RodA"/>
</dbReference>
<feature type="transmembrane region" description="Helical" evidence="6">
    <location>
        <begin position="46"/>
        <end position="64"/>
    </location>
</feature>
<sequence length="385" mass="43174">MLNKLKRIDWMLVAILVVFAVISPFIVYSSTIGTKFEPANFEIKTIVFYIIGFVVMLAVTLFDYRLLLKGWYIWMGITILLLIGLFFFGSERQGATGWYELPGGQTFQPAELAKLTLIIAIAQLLGKREGEPLEFVKDLVPIAFVMIIPFGLIVVQPDLGNAMILVVIFIGMLWIGGMKYRHMFVGTAIVGAFIAIIVVLFTQFGPQVESFFKNTLGQNHWYERINTFVDPESATKDESHQSRYALIAIGSGGLSGDGYLQGELKSRHFIPYTYTDAVFVVIGEEFGFQGGALLLLLYFFLIYRMILIAFQCYDLRGSYIIIGIVSMLVFQIFQNVGMMIGLMPITGITLPFISYGGTSLVLNMISMGLVLSVKIHQEKYQLDPD</sequence>
<keyword evidence="8" id="KW-1185">Reference proteome</keyword>
<name>A0ABR9B5N3_9BACL</name>
<feature type="transmembrane region" description="Helical" evidence="6">
    <location>
        <begin position="184"/>
        <end position="204"/>
    </location>
</feature>
<dbReference type="Pfam" id="PF01098">
    <property type="entry name" value="FTSW_RODA_SPOVE"/>
    <property type="match status" value="1"/>
</dbReference>
<feature type="transmembrane region" description="Helical" evidence="6">
    <location>
        <begin position="286"/>
        <end position="307"/>
    </location>
</feature>
<dbReference type="EMBL" id="JACYTN010000028">
    <property type="protein sequence ID" value="MBD8500780.1"/>
    <property type="molecule type" value="Genomic_DNA"/>
</dbReference>
<accession>A0ABR9B5N3</accession>
<keyword evidence="5 6" id="KW-0472">Membrane</keyword>
<evidence type="ECO:0000256" key="1">
    <source>
        <dbReference type="ARBA" id="ARBA00004141"/>
    </source>
</evidence>
<evidence type="ECO:0000256" key="6">
    <source>
        <dbReference type="SAM" id="Phobius"/>
    </source>
</evidence>
<evidence type="ECO:0000256" key="4">
    <source>
        <dbReference type="ARBA" id="ARBA00022989"/>
    </source>
</evidence>
<keyword evidence="3" id="KW-0133">Cell shape</keyword>
<evidence type="ECO:0000256" key="3">
    <source>
        <dbReference type="ARBA" id="ARBA00022960"/>
    </source>
</evidence>
<organism evidence="7 8">
    <name type="scientific">Paenibacillus arenosi</name>
    <dbReference type="NCBI Taxonomy" id="2774142"/>
    <lineage>
        <taxon>Bacteria</taxon>
        <taxon>Bacillati</taxon>
        <taxon>Bacillota</taxon>
        <taxon>Bacilli</taxon>
        <taxon>Bacillales</taxon>
        <taxon>Paenibacillaceae</taxon>
        <taxon>Paenibacillus</taxon>
    </lineage>
</organism>
<evidence type="ECO:0000313" key="8">
    <source>
        <dbReference type="Proteomes" id="UP000634529"/>
    </source>
</evidence>
<feature type="transmembrane region" description="Helical" evidence="6">
    <location>
        <begin position="12"/>
        <end position="34"/>
    </location>
</feature>
<protein>
    <submittedName>
        <fullName evidence="7">Rod shape-determining protein RodA</fullName>
    </submittedName>
</protein>
<keyword evidence="2 6" id="KW-0812">Transmembrane</keyword>
<gene>
    <name evidence="7" type="ORF">IFO66_21060</name>
</gene>
<evidence type="ECO:0000313" key="7">
    <source>
        <dbReference type="EMBL" id="MBD8500780.1"/>
    </source>
</evidence>
<evidence type="ECO:0000256" key="2">
    <source>
        <dbReference type="ARBA" id="ARBA00022692"/>
    </source>
</evidence>
<proteinExistence type="predicted"/>
<evidence type="ECO:0000256" key="5">
    <source>
        <dbReference type="ARBA" id="ARBA00023136"/>
    </source>
</evidence>
<comment type="caution">
    <text evidence="7">The sequence shown here is derived from an EMBL/GenBank/DDBJ whole genome shotgun (WGS) entry which is preliminary data.</text>
</comment>
<dbReference type="RefSeq" id="WP_192027008.1">
    <property type="nucleotide sequence ID" value="NZ_JACYTN010000028.1"/>
</dbReference>
<comment type="subcellular location">
    <subcellularLocation>
        <location evidence="1">Membrane</location>
        <topology evidence="1">Multi-pass membrane protein</topology>
    </subcellularLocation>
</comment>
<keyword evidence="4 6" id="KW-1133">Transmembrane helix</keyword>